<dbReference type="AlphaFoldDB" id="A0A7Y3VZK0"/>
<feature type="chain" id="PRO_5030643791" evidence="1">
    <location>
        <begin position="22"/>
        <end position="421"/>
    </location>
</feature>
<sequence>MKLKIIILLLIPAFCFSQLSAKVDSLFTVINATDQVKNGKIGIGSDAIIYLDYENLYTKLDSIATDEEIIYIAEKGNEVIKSYMSRILTNRKSEYISSLFSQYIFNNEEIYIQAGCTGYQTSFAGELYENVFYQKNKIDEIEIYKKEFSIEEIKKSNLPFETNWTKPEVDSLLVILNKTVLSNDNVLPITLKHIFTLNKFKFDNYERVKYFANKHPEIEILATLASFQNKRDLPLFHKNIDNSFLAISKFPDKSFIPELKTKIDKGFYDYQYLEAAASFSDKDSEELLSMIVAKFETIRDKKREFWISDSELFGHFYNCLEKKSSHFNDGFLLKLWTNNKIISFTFFQKIKDKYYNELVKGFINELPFTTAPINQNSDWQKYSEEEINGYLCPQILAYLKSNSILNQDKSINLDTLKCEVN</sequence>
<dbReference type="RefSeq" id="WP_171222782.1">
    <property type="nucleotide sequence ID" value="NZ_CP121446.1"/>
</dbReference>
<evidence type="ECO:0000313" key="3">
    <source>
        <dbReference type="Proteomes" id="UP000536509"/>
    </source>
</evidence>
<evidence type="ECO:0000256" key="1">
    <source>
        <dbReference type="SAM" id="SignalP"/>
    </source>
</evidence>
<organism evidence="2 3">
    <name type="scientific">Flavobacterium rivulicola</name>
    <dbReference type="NCBI Taxonomy" id="2732161"/>
    <lineage>
        <taxon>Bacteria</taxon>
        <taxon>Pseudomonadati</taxon>
        <taxon>Bacteroidota</taxon>
        <taxon>Flavobacteriia</taxon>
        <taxon>Flavobacteriales</taxon>
        <taxon>Flavobacteriaceae</taxon>
        <taxon>Flavobacterium</taxon>
    </lineage>
</organism>
<keyword evidence="1" id="KW-0732">Signal</keyword>
<dbReference type="EMBL" id="JABEVX010000006">
    <property type="protein sequence ID" value="NNT72617.1"/>
    <property type="molecule type" value="Genomic_DNA"/>
</dbReference>
<protein>
    <submittedName>
        <fullName evidence="2">Uncharacterized protein</fullName>
    </submittedName>
</protein>
<evidence type="ECO:0000313" key="2">
    <source>
        <dbReference type="EMBL" id="NNT72617.1"/>
    </source>
</evidence>
<proteinExistence type="predicted"/>
<gene>
    <name evidence="2" type="ORF">HKT18_10345</name>
</gene>
<name>A0A7Y3VZK0_9FLAO</name>
<reference evidence="2 3" key="1">
    <citation type="submission" date="2020-05" db="EMBL/GenBank/DDBJ databases">
        <title>Draft genome of Flavobacterium sp. IMCC34852.</title>
        <authorList>
            <person name="Song J."/>
            <person name="Cho J.-C."/>
        </authorList>
    </citation>
    <scope>NUCLEOTIDE SEQUENCE [LARGE SCALE GENOMIC DNA]</scope>
    <source>
        <strain evidence="2 3">IMCC34852</strain>
    </source>
</reference>
<keyword evidence="3" id="KW-1185">Reference proteome</keyword>
<dbReference type="Proteomes" id="UP000536509">
    <property type="component" value="Unassembled WGS sequence"/>
</dbReference>
<comment type="caution">
    <text evidence="2">The sequence shown here is derived from an EMBL/GenBank/DDBJ whole genome shotgun (WGS) entry which is preliminary data.</text>
</comment>
<accession>A0A7Y3VZK0</accession>
<feature type="signal peptide" evidence="1">
    <location>
        <begin position="1"/>
        <end position="21"/>
    </location>
</feature>